<accession>A0ABP1D1Q3</accession>
<feature type="coiled-coil region" evidence="8">
    <location>
        <begin position="345"/>
        <end position="386"/>
    </location>
</feature>
<organism evidence="10 11">
    <name type="scientific">Somion occarium</name>
    <dbReference type="NCBI Taxonomy" id="3059160"/>
    <lineage>
        <taxon>Eukaryota</taxon>
        <taxon>Fungi</taxon>
        <taxon>Dikarya</taxon>
        <taxon>Basidiomycota</taxon>
        <taxon>Agaricomycotina</taxon>
        <taxon>Agaricomycetes</taxon>
        <taxon>Polyporales</taxon>
        <taxon>Cerrenaceae</taxon>
        <taxon>Somion</taxon>
    </lineage>
</organism>
<feature type="region of interest" description="Disordered" evidence="9">
    <location>
        <begin position="1"/>
        <end position="49"/>
    </location>
</feature>
<evidence type="ECO:0000256" key="1">
    <source>
        <dbReference type="ARBA" id="ARBA00004123"/>
    </source>
</evidence>
<feature type="coiled-coil region" evidence="8">
    <location>
        <begin position="419"/>
        <end position="505"/>
    </location>
</feature>
<dbReference type="Pfam" id="PF05557">
    <property type="entry name" value="MAD"/>
    <property type="match status" value="1"/>
</dbReference>
<keyword evidence="11" id="KW-1185">Reference proteome</keyword>
<dbReference type="Gene3D" id="6.10.250.90">
    <property type="match status" value="1"/>
</dbReference>
<dbReference type="PANTHER" id="PTHR23168:SF0">
    <property type="entry name" value="MITOTIC SPINDLE ASSEMBLY CHECKPOINT PROTEIN MAD1"/>
    <property type="match status" value="1"/>
</dbReference>
<name>A0ABP1D1Q3_9APHY</name>
<keyword evidence="7" id="KW-0131">Cell cycle</keyword>
<feature type="compositionally biased region" description="Polar residues" evidence="9">
    <location>
        <begin position="1"/>
        <end position="22"/>
    </location>
</feature>
<evidence type="ECO:0000256" key="7">
    <source>
        <dbReference type="ARBA" id="ARBA00023306"/>
    </source>
</evidence>
<evidence type="ECO:0000256" key="6">
    <source>
        <dbReference type="ARBA" id="ARBA00023242"/>
    </source>
</evidence>
<feature type="compositionally biased region" description="Basic and acidic residues" evidence="9">
    <location>
        <begin position="23"/>
        <end position="36"/>
    </location>
</feature>
<reference evidence="11" key="1">
    <citation type="submission" date="2024-04" db="EMBL/GenBank/DDBJ databases">
        <authorList>
            <person name="Shaw F."/>
            <person name="Minotto A."/>
        </authorList>
    </citation>
    <scope>NUCLEOTIDE SEQUENCE [LARGE SCALE GENOMIC DNA]</scope>
</reference>
<feature type="coiled-coil region" evidence="8">
    <location>
        <begin position="183"/>
        <end position="210"/>
    </location>
</feature>
<keyword evidence="6" id="KW-0539">Nucleus</keyword>
<evidence type="ECO:0000256" key="2">
    <source>
        <dbReference type="ARBA" id="ARBA00008029"/>
    </source>
</evidence>
<sequence>MDNDEFSTPVSASRSSVPWSTSVKRDSLAADLERDPQLSTAKRKQRTQAFHSQMTFASLERQVASLQTSKAELEAKIREKDAVIDRLEGDRRWLSDREKEEREEKERERKEREEEKRKLSSDLRALRNSFQALRGEHDDLQDEYSNLKRQSSQTIATQKADTTTLSRQVALLQDELASVQAIAEQRSNALEELQLQFDELSEAQANTSRLSSGGGTEEDENWSIVREELHRQANHLRTVETANAKMNSELIMLRHRNTSLEVLKEQKRELEKKVSGVEQLKEKVVRLEAELDAARQEREDWASKSASTPSVAVTQSLSDLRLKYATLLEENGSNVALLHRREKELEDAQERENAFGKRIEDLEAEIELLKEGLTRAEQRASLAEREVGFQQAMLASFTAEETHDGVNTSRLDDVAKQRVSQLESLLADYKATIAKLESEINDLTGDLSSTGGDRRPRVEIIKDLESERHKREAAESALRELESTTESQVEQIDKLEQTLFELQGEIGGGRHIPPGVRVLSLRDNPASQWEDLSRKALERVKDENEALLKRLKELEESGVRGRGGNGGQTGEDEELVPRKSWEAAIQEKEELEEALKQKEKRLIRLKQVFSAKTDEFKEAIASILGVKLAFYPNGQVRVTSQFDLNAAFVFQPTKPPSASSLGKSNSEAMTMKLVAKGEGGPEELPQLMRYWVEQEQCIPCFLASVTLECYEKMKREGLRPAV</sequence>
<dbReference type="InterPro" id="IPR008672">
    <property type="entry name" value="Mad1"/>
</dbReference>
<feature type="coiled-coil region" evidence="8">
    <location>
        <begin position="534"/>
        <end position="608"/>
    </location>
</feature>
<feature type="region of interest" description="Disordered" evidence="9">
    <location>
        <begin position="97"/>
        <end position="121"/>
    </location>
</feature>
<proteinExistence type="inferred from homology"/>
<keyword evidence="8" id="KW-0175">Coiled coil</keyword>
<comment type="subcellular location">
    <subcellularLocation>
        <location evidence="1">Nucleus</location>
    </subcellularLocation>
</comment>
<feature type="coiled-coil region" evidence="8">
    <location>
        <begin position="253"/>
        <end position="304"/>
    </location>
</feature>
<keyword evidence="5" id="KW-0498">Mitosis</keyword>
<evidence type="ECO:0000256" key="3">
    <source>
        <dbReference type="ARBA" id="ARBA00022019"/>
    </source>
</evidence>
<evidence type="ECO:0000256" key="4">
    <source>
        <dbReference type="ARBA" id="ARBA00022618"/>
    </source>
</evidence>
<evidence type="ECO:0000256" key="8">
    <source>
        <dbReference type="SAM" id="Coils"/>
    </source>
</evidence>
<dbReference type="PANTHER" id="PTHR23168">
    <property type="entry name" value="MITOTIC SPINDLE ASSEMBLY CHECKPOINT PROTEIN MAD1 MITOTIC ARREST DEFICIENT-LIKE PROTEIN 1"/>
    <property type="match status" value="1"/>
</dbReference>
<evidence type="ECO:0000313" key="10">
    <source>
        <dbReference type="EMBL" id="CAL1701807.1"/>
    </source>
</evidence>
<gene>
    <name evidence="10" type="ORF">GFSPODELE1_LOCUS3762</name>
</gene>
<comment type="similarity">
    <text evidence="2">Belongs to the MAD1 family.</text>
</comment>
<keyword evidence="4" id="KW-0132">Cell division</keyword>
<evidence type="ECO:0000256" key="9">
    <source>
        <dbReference type="SAM" id="MobiDB-lite"/>
    </source>
</evidence>
<dbReference type="EMBL" id="OZ037945">
    <property type="protein sequence ID" value="CAL1701807.1"/>
    <property type="molecule type" value="Genomic_DNA"/>
</dbReference>
<protein>
    <recommendedName>
        <fullName evidence="3">Spindle assembly checkpoint component MAD1</fullName>
    </recommendedName>
</protein>
<evidence type="ECO:0000313" key="11">
    <source>
        <dbReference type="Proteomes" id="UP001497453"/>
    </source>
</evidence>
<dbReference type="SUPFAM" id="SSF75704">
    <property type="entry name" value="Mitotic arrest deficient-like 1, Mad1"/>
    <property type="match status" value="1"/>
</dbReference>
<dbReference type="Gene3D" id="3.30.457.60">
    <property type="match status" value="1"/>
</dbReference>
<evidence type="ECO:0000256" key="5">
    <source>
        <dbReference type="ARBA" id="ARBA00022776"/>
    </source>
</evidence>
<dbReference type="Proteomes" id="UP001497453">
    <property type="component" value="Chromosome 2"/>
</dbReference>